<gene>
    <name evidence="2" type="ORF">ACFQ16_13590</name>
</gene>
<dbReference type="InterPro" id="IPR011991">
    <property type="entry name" value="ArsR-like_HTH"/>
</dbReference>
<dbReference type="EMBL" id="JBHTIW010000008">
    <property type="protein sequence ID" value="MFD0920781.1"/>
    <property type="molecule type" value="Genomic_DNA"/>
</dbReference>
<dbReference type="PROSITE" id="PS50987">
    <property type="entry name" value="HTH_ARSR_2"/>
    <property type="match status" value="1"/>
</dbReference>
<dbReference type="CDD" id="cd00090">
    <property type="entry name" value="HTH_ARSR"/>
    <property type="match status" value="1"/>
</dbReference>
<sequence length="266" mass="28373">MAIQGDSDIAAVAVLFAEPGRARVLQALADGWSLPASVLAAEAGLSPSAASAHLARLREGGLIEVERSGRHRYHRLADDRVAAVLEALATIAPARPVRSLREGTRAAALRQARTCYDHLAGRLGVAVTAGLLRQGALRSVDGVPDTRRRRGEALSKPLADVPYELGPRAEEVLAALGVDLDAVRGASSRRPLLRFCLDWSEQRHHLAGRLGAAVLQALLDAGWLCRRPGQRAVTLTEPGERGLRDLLGVVAREEPGACAEWRGSRT</sequence>
<dbReference type="InterPro" id="IPR001845">
    <property type="entry name" value="HTH_ArsR_DNA-bd_dom"/>
</dbReference>
<dbReference type="SUPFAM" id="SSF46785">
    <property type="entry name" value="Winged helix' DNA-binding domain"/>
    <property type="match status" value="1"/>
</dbReference>
<proteinExistence type="predicted"/>
<feature type="domain" description="HTH arsR-type" evidence="1">
    <location>
        <begin position="1"/>
        <end position="96"/>
    </location>
</feature>
<organism evidence="2 3">
    <name type="scientific">Saccharopolyspora rosea</name>
    <dbReference type="NCBI Taxonomy" id="524884"/>
    <lineage>
        <taxon>Bacteria</taxon>
        <taxon>Bacillati</taxon>
        <taxon>Actinomycetota</taxon>
        <taxon>Actinomycetes</taxon>
        <taxon>Pseudonocardiales</taxon>
        <taxon>Pseudonocardiaceae</taxon>
        <taxon>Saccharopolyspora</taxon>
    </lineage>
</organism>
<dbReference type="PANTHER" id="PTHR39168">
    <property type="entry name" value="TRANSCRIPTIONAL REGULATOR-RELATED"/>
    <property type="match status" value="1"/>
</dbReference>
<dbReference type="Proteomes" id="UP001597018">
    <property type="component" value="Unassembled WGS sequence"/>
</dbReference>
<dbReference type="InterPro" id="IPR052543">
    <property type="entry name" value="HTH_Metal-responsive_Reg"/>
</dbReference>
<dbReference type="Pfam" id="PF12840">
    <property type="entry name" value="HTH_20"/>
    <property type="match status" value="1"/>
</dbReference>
<reference evidence="3" key="1">
    <citation type="journal article" date="2019" name="Int. J. Syst. Evol. Microbiol.">
        <title>The Global Catalogue of Microorganisms (GCM) 10K type strain sequencing project: providing services to taxonomists for standard genome sequencing and annotation.</title>
        <authorList>
            <consortium name="The Broad Institute Genomics Platform"/>
            <consortium name="The Broad Institute Genome Sequencing Center for Infectious Disease"/>
            <person name="Wu L."/>
            <person name="Ma J."/>
        </authorList>
    </citation>
    <scope>NUCLEOTIDE SEQUENCE [LARGE SCALE GENOMIC DNA]</scope>
    <source>
        <strain evidence="3">CCUG 56401</strain>
    </source>
</reference>
<evidence type="ECO:0000259" key="1">
    <source>
        <dbReference type="PROSITE" id="PS50987"/>
    </source>
</evidence>
<dbReference type="Gene3D" id="1.10.10.10">
    <property type="entry name" value="Winged helix-like DNA-binding domain superfamily/Winged helix DNA-binding domain"/>
    <property type="match status" value="1"/>
</dbReference>
<dbReference type="PANTHER" id="PTHR39168:SF1">
    <property type="entry name" value="TRANSCRIPTIONAL REGULATORY PROTEIN"/>
    <property type="match status" value="1"/>
</dbReference>
<dbReference type="InterPro" id="IPR036388">
    <property type="entry name" value="WH-like_DNA-bd_sf"/>
</dbReference>
<keyword evidence="3" id="KW-1185">Reference proteome</keyword>
<protein>
    <submittedName>
        <fullName evidence="2">Helix-turn-helix domain-containing protein</fullName>
    </submittedName>
</protein>
<dbReference type="SMART" id="SM00418">
    <property type="entry name" value="HTH_ARSR"/>
    <property type="match status" value="1"/>
</dbReference>
<evidence type="ECO:0000313" key="2">
    <source>
        <dbReference type="EMBL" id="MFD0920781.1"/>
    </source>
</evidence>
<dbReference type="PRINTS" id="PR00778">
    <property type="entry name" value="HTHARSR"/>
</dbReference>
<accession>A0ABW3FQP6</accession>
<evidence type="ECO:0000313" key="3">
    <source>
        <dbReference type="Proteomes" id="UP001597018"/>
    </source>
</evidence>
<dbReference type="RefSeq" id="WP_345600300.1">
    <property type="nucleotide sequence ID" value="NZ_BAABLT010000006.1"/>
</dbReference>
<dbReference type="InterPro" id="IPR036390">
    <property type="entry name" value="WH_DNA-bd_sf"/>
</dbReference>
<name>A0ABW3FQP6_9PSEU</name>
<dbReference type="NCBIfam" id="NF033788">
    <property type="entry name" value="HTH_metalloreg"/>
    <property type="match status" value="1"/>
</dbReference>
<comment type="caution">
    <text evidence="2">The sequence shown here is derived from an EMBL/GenBank/DDBJ whole genome shotgun (WGS) entry which is preliminary data.</text>
</comment>